<keyword evidence="3" id="KW-1185">Reference proteome</keyword>
<name>A0AAN7XEK5_ELEMC</name>
<accession>A0AAN7XEK5</accession>
<feature type="region of interest" description="Disordered" evidence="1">
    <location>
        <begin position="1"/>
        <end position="69"/>
    </location>
</feature>
<evidence type="ECO:0000313" key="2">
    <source>
        <dbReference type="EMBL" id="KAK5861813.1"/>
    </source>
</evidence>
<protein>
    <submittedName>
        <fullName evidence="2">Uncharacterized protein</fullName>
    </submittedName>
</protein>
<comment type="caution">
    <text evidence="2">The sequence shown here is derived from an EMBL/GenBank/DDBJ whole genome shotgun (WGS) entry which is preliminary data.</text>
</comment>
<reference evidence="2 3" key="2">
    <citation type="journal article" date="2023" name="Mol. Biol. Evol.">
        <title>Genomics of Secondarily Temperate Adaptation in the Only Non-Antarctic Icefish.</title>
        <authorList>
            <person name="Rivera-Colon A.G."/>
            <person name="Rayamajhi N."/>
            <person name="Minhas B.F."/>
            <person name="Madrigal G."/>
            <person name="Bilyk K.T."/>
            <person name="Yoon V."/>
            <person name="Hune M."/>
            <person name="Gregory S."/>
            <person name="Cheng C.H.C."/>
            <person name="Catchen J.M."/>
        </authorList>
    </citation>
    <scope>NUCLEOTIDE SEQUENCE [LARGE SCALE GENOMIC DNA]</scope>
    <source>
        <strain evidence="2">JMC-PN-2008</strain>
    </source>
</reference>
<organism evidence="2 3">
    <name type="scientific">Eleginops maclovinus</name>
    <name type="common">Patagonian blennie</name>
    <name type="synonym">Eleginus maclovinus</name>
    <dbReference type="NCBI Taxonomy" id="56733"/>
    <lineage>
        <taxon>Eukaryota</taxon>
        <taxon>Metazoa</taxon>
        <taxon>Chordata</taxon>
        <taxon>Craniata</taxon>
        <taxon>Vertebrata</taxon>
        <taxon>Euteleostomi</taxon>
        <taxon>Actinopterygii</taxon>
        <taxon>Neopterygii</taxon>
        <taxon>Teleostei</taxon>
        <taxon>Neoteleostei</taxon>
        <taxon>Acanthomorphata</taxon>
        <taxon>Eupercaria</taxon>
        <taxon>Perciformes</taxon>
        <taxon>Notothenioidei</taxon>
        <taxon>Eleginopidae</taxon>
        <taxon>Eleginops</taxon>
    </lineage>
</organism>
<sequence>MCTEGISEEGGAGNLTPKKSQRKRRHKCAATAERVSRDSRLCEGSSHTPPPPLPSYTRHLPPPLYLPPSPAPHIPLTTLSSSHFTHSIQLHDHKGHSQAGPDLFQEITEYP</sequence>
<dbReference type="Proteomes" id="UP001346869">
    <property type="component" value="Unassembled WGS sequence"/>
</dbReference>
<feature type="compositionally biased region" description="Pro residues" evidence="1">
    <location>
        <begin position="48"/>
        <end position="69"/>
    </location>
</feature>
<feature type="region of interest" description="Disordered" evidence="1">
    <location>
        <begin position="87"/>
        <end position="111"/>
    </location>
</feature>
<dbReference type="EMBL" id="JAUZQC010000012">
    <property type="protein sequence ID" value="KAK5861813.1"/>
    <property type="molecule type" value="Genomic_DNA"/>
</dbReference>
<reference evidence="2 3" key="1">
    <citation type="journal article" date="2023" name="Genes (Basel)">
        <title>Chromosome-Level Genome Assembly and Circadian Gene Repertoire of the Patagonia Blennie Eleginops maclovinus-The Closest Ancestral Proxy of Antarctic Cryonotothenioids.</title>
        <authorList>
            <person name="Cheng C.C."/>
            <person name="Rivera-Colon A.G."/>
            <person name="Minhas B.F."/>
            <person name="Wilson L."/>
            <person name="Rayamajhi N."/>
            <person name="Vargas-Chacoff L."/>
            <person name="Catchen J.M."/>
        </authorList>
    </citation>
    <scope>NUCLEOTIDE SEQUENCE [LARGE SCALE GENOMIC DNA]</scope>
    <source>
        <strain evidence="2">JMC-PN-2008</strain>
    </source>
</reference>
<dbReference type="AlphaFoldDB" id="A0AAN7XEK5"/>
<evidence type="ECO:0000256" key="1">
    <source>
        <dbReference type="SAM" id="MobiDB-lite"/>
    </source>
</evidence>
<feature type="compositionally biased region" description="Basic residues" evidence="1">
    <location>
        <begin position="19"/>
        <end position="28"/>
    </location>
</feature>
<gene>
    <name evidence="2" type="ORF">PBY51_017259</name>
</gene>
<proteinExistence type="predicted"/>
<evidence type="ECO:0000313" key="3">
    <source>
        <dbReference type="Proteomes" id="UP001346869"/>
    </source>
</evidence>